<keyword evidence="1" id="KW-0175">Coiled coil</keyword>
<dbReference type="AlphaFoldDB" id="A0A835YL02"/>
<dbReference type="Proteomes" id="UP000664859">
    <property type="component" value="Unassembled WGS sequence"/>
</dbReference>
<proteinExistence type="predicted"/>
<accession>A0A835YL02</accession>
<comment type="caution">
    <text evidence="2">The sequence shown here is derived from an EMBL/GenBank/DDBJ whole genome shotgun (WGS) entry which is preliminary data.</text>
</comment>
<dbReference type="EMBL" id="JAFCMP010000548">
    <property type="protein sequence ID" value="KAG5175535.1"/>
    <property type="molecule type" value="Genomic_DNA"/>
</dbReference>
<evidence type="ECO:0000313" key="2">
    <source>
        <dbReference type="EMBL" id="KAG5175535.1"/>
    </source>
</evidence>
<feature type="coiled-coil region" evidence="1">
    <location>
        <begin position="2"/>
        <end position="29"/>
    </location>
</feature>
<organism evidence="2 3">
    <name type="scientific">Tribonema minus</name>
    <dbReference type="NCBI Taxonomy" id="303371"/>
    <lineage>
        <taxon>Eukaryota</taxon>
        <taxon>Sar</taxon>
        <taxon>Stramenopiles</taxon>
        <taxon>Ochrophyta</taxon>
        <taxon>PX clade</taxon>
        <taxon>Xanthophyceae</taxon>
        <taxon>Tribonematales</taxon>
        <taxon>Tribonemataceae</taxon>
        <taxon>Tribonema</taxon>
    </lineage>
</organism>
<reference evidence="2" key="1">
    <citation type="submission" date="2021-02" db="EMBL/GenBank/DDBJ databases">
        <title>First Annotated Genome of the Yellow-green Alga Tribonema minus.</title>
        <authorList>
            <person name="Mahan K.M."/>
        </authorList>
    </citation>
    <scope>NUCLEOTIDE SEQUENCE</scope>
    <source>
        <strain evidence="2">UTEX B ZZ1240</strain>
    </source>
</reference>
<name>A0A835YL02_9STRA</name>
<keyword evidence="3" id="KW-1185">Reference proteome</keyword>
<gene>
    <name evidence="2" type="ORF">JKP88DRAFT_283485</name>
</gene>
<evidence type="ECO:0000313" key="3">
    <source>
        <dbReference type="Proteomes" id="UP000664859"/>
    </source>
</evidence>
<evidence type="ECO:0000256" key="1">
    <source>
        <dbReference type="SAM" id="Coils"/>
    </source>
</evidence>
<sequence>MIQNLTAENARKLERVSELEGELAATAERNKHETVMCQDEHDAALADLEHQRTVLATRLGHQSAAVAEMARSNTDMQHELDKLLRRGEGEGARHAALVHDMKQQLMAMQDGLERTFRKALIEQKQTTRQTAQQVLDSSAQEVLQANARLRDELAMQAAGITALLDQCKAQGSEAQSLRRAQAWLRRASAQQVEELSDLHRRRLAGDARTAQIEQQMDAAVAQRQRLQQQLDRARHPPEARGRTAQGLQQLLDQYRPQVRTLAESEGSGHC</sequence>
<protein>
    <submittedName>
        <fullName evidence="2">Uncharacterized protein</fullName>
    </submittedName>
</protein>